<sequence>MLERAGPEIIVRSADTLVEGVLMEAASRGMSAYRAILR</sequence>
<dbReference type="HOGENOM" id="CLU_3332004_0_0_4"/>
<dbReference type="Proteomes" id="UP000007953">
    <property type="component" value="Chromosome"/>
</dbReference>
<protein>
    <submittedName>
        <fullName evidence="1">Uncharacterized protein</fullName>
    </submittedName>
</protein>
<reference evidence="1 2" key="1">
    <citation type="journal article" date="2011" name="J. Bacteriol.">
        <title>Complete genome sequence of the plant pathogen Ralstonia solanacearum strain Po82.</title>
        <authorList>
            <person name="Xu J."/>
            <person name="Zheng H.J."/>
            <person name="Liu L."/>
            <person name="Pan Z.C."/>
            <person name="Prior P."/>
            <person name="Tang B."/>
            <person name="Xu J.S."/>
            <person name="Zhang H."/>
            <person name="Tian Q."/>
            <person name="Zhang L.Q."/>
            <person name="Feng J."/>
        </authorList>
    </citation>
    <scope>NUCLEOTIDE SEQUENCE [LARGE SCALE GENOMIC DNA]</scope>
    <source>
        <strain evidence="1 2">Po82</strain>
    </source>
</reference>
<accession>F6G2T1</accession>
<dbReference type="EMBL" id="CP002819">
    <property type="protein sequence ID" value="AEG69831.1"/>
    <property type="molecule type" value="Genomic_DNA"/>
</dbReference>
<evidence type="ECO:0000313" key="1">
    <source>
        <dbReference type="EMBL" id="AEG69831.1"/>
    </source>
</evidence>
<dbReference type="AlphaFoldDB" id="F6G2T1"/>
<gene>
    <name evidence="1" type="ordered locus">RSPO_c02537</name>
</gene>
<proteinExistence type="predicted"/>
<organism evidence="1 2">
    <name type="scientific">Ralstonia solanacearum (strain Po82)</name>
    <dbReference type="NCBI Taxonomy" id="1031711"/>
    <lineage>
        <taxon>Bacteria</taxon>
        <taxon>Pseudomonadati</taxon>
        <taxon>Pseudomonadota</taxon>
        <taxon>Betaproteobacteria</taxon>
        <taxon>Burkholderiales</taxon>
        <taxon>Burkholderiaceae</taxon>
        <taxon>Ralstonia</taxon>
        <taxon>Ralstonia solanacearum species complex</taxon>
    </lineage>
</organism>
<dbReference type="PATRIC" id="fig|1031711.3.peg.2479"/>
<evidence type="ECO:0000313" key="2">
    <source>
        <dbReference type="Proteomes" id="UP000007953"/>
    </source>
</evidence>
<dbReference type="KEGG" id="rsn:RSPO_c02537"/>
<name>F6G2T1_RALS8</name>